<feature type="region of interest" description="Disordered" evidence="1">
    <location>
        <begin position="1"/>
        <end position="20"/>
    </location>
</feature>
<dbReference type="STRING" id="3469.A0A4Y7K012"/>
<evidence type="ECO:0000313" key="3">
    <source>
        <dbReference type="EMBL" id="RZC66156.1"/>
    </source>
</evidence>
<organism evidence="3 4">
    <name type="scientific">Papaver somniferum</name>
    <name type="common">Opium poppy</name>
    <dbReference type="NCBI Taxonomy" id="3469"/>
    <lineage>
        <taxon>Eukaryota</taxon>
        <taxon>Viridiplantae</taxon>
        <taxon>Streptophyta</taxon>
        <taxon>Embryophyta</taxon>
        <taxon>Tracheophyta</taxon>
        <taxon>Spermatophyta</taxon>
        <taxon>Magnoliopsida</taxon>
        <taxon>Ranunculales</taxon>
        <taxon>Papaveraceae</taxon>
        <taxon>Papaveroideae</taxon>
        <taxon>Papaver</taxon>
    </lineage>
</organism>
<dbReference type="PANTHER" id="PTHR38926:SF2">
    <property type="entry name" value="F-BOX_LRR-REPEAT PROTEIN 21-RELATED"/>
    <property type="match status" value="1"/>
</dbReference>
<dbReference type="OMA" id="WQSLDMD"/>
<protein>
    <recommendedName>
        <fullName evidence="2">F-box domain-containing protein</fullName>
    </recommendedName>
</protein>
<dbReference type="AlphaFoldDB" id="A0A4Y7K012"/>
<name>A0A4Y7K012_PAPSO</name>
<proteinExistence type="predicted"/>
<dbReference type="InterPro" id="IPR001810">
    <property type="entry name" value="F-box_dom"/>
</dbReference>
<accession>A0A4Y7K012</accession>
<dbReference type="Proteomes" id="UP000316621">
    <property type="component" value="Chromosome 6"/>
</dbReference>
<feature type="compositionally biased region" description="Polar residues" evidence="1">
    <location>
        <begin position="1"/>
        <end position="16"/>
    </location>
</feature>
<dbReference type="InterPro" id="IPR032675">
    <property type="entry name" value="LRR_dom_sf"/>
</dbReference>
<dbReference type="Pfam" id="PF12937">
    <property type="entry name" value="F-box-like"/>
    <property type="match status" value="1"/>
</dbReference>
<dbReference type="Gramene" id="RZC66156">
    <property type="protein sequence ID" value="RZC66156"/>
    <property type="gene ID" value="C5167_009841"/>
</dbReference>
<dbReference type="InterPro" id="IPR036047">
    <property type="entry name" value="F-box-like_dom_sf"/>
</dbReference>
<evidence type="ECO:0000256" key="1">
    <source>
        <dbReference type="SAM" id="MobiDB-lite"/>
    </source>
</evidence>
<sequence length="152" mass="17369">MECVMENQTPISTEEPSSPAEVRNWLELPPDVLAHIFLKLGAIDIFFRAQAVCSMWRKVSKEPLLFRYIDMRNWWDLFDGGYYDMEKMAREAVDRSSGQLVEFSMEHFGTDDLVDYIADKSGSLRCLRLVSCYQVSDDALKLGQESCHAGGT</sequence>
<dbReference type="Gene3D" id="3.80.10.10">
    <property type="entry name" value="Ribonuclease Inhibitor"/>
    <property type="match status" value="1"/>
</dbReference>
<dbReference type="PANTHER" id="PTHR38926">
    <property type="entry name" value="F-BOX DOMAIN CONTAINING PROTEIN, EXPRESSED"/>
    <property type="match status" value="1"/>
</dbReference>
<dbReference type="SMART" id="SM00256">
    <property type="entry name" value="FBOX"/>
    <property type="match status" value="1"/>
</dbReference>
<reference evidence="3 4" key="1">
    <citation type="journal article" date="2018" name="Science">
        <title>The opium poppy genome and morphinan production.</title>
        <authorList>
            <person name="Guo L."/>
            <person name="Winzer T."/>
            <person name="Yang X."/>
            <person name="Li Y."/>
            <person name="Ning Z."/>
            <person name="He Z."/>
            <person name="Teodor R."/>
            <person name="Lu Y."/>
            <person name="Bowser T.A."/>
            <person name="Graham I.A."/>
            <person name="Ye K."/>
        </authorList>
    </citation>
    <scope>NUCLEOTIDE SEQUENCE [LARGE SCALE GENOMIC DNA]</scope>
    <source>
        <strain evidence="4">cv. HN1</strain>
        <tissue evidence="3">Leaves</tissue>
    </source>
</reference>
<evidence type="ECO:0000313" key="4">
    <source>
        <dbReference type="Proteomes" id="UP000316621"/>
    </source>
</evidence>
<keyword evidence="4" id="KW-1185">Reference proteome</keyword>
<dbReference type="SUPFAM" id="SSF81383">
    <property type="entry name" value="F-box domain"/>
    <property type="match status" value="1"/>
</dbReference>
<dbReference type="EMBL" id="CM010720">
    <property type="protein sequence ID" value="RZC66156.1"/>
    <property type="molecule type" value="Genomic_DNA"/>
</dbReference>
<evidence type="ECO:0000259" key="2">
    <source>
        <dbReference type="PROSITE" id="PS50181"/>
    </source>
</evidence>
<feature type="domain" description="F-box" evidence="2">
    <location>
        <begin position="22"/>
        <end position="69"/>
    </location>
</feature>
<gene>
    <name evidence="3" type="ORF">C5167_009841</name>
</gene>
<dbReference type="PROSITE" id="PS50181">
    <property type="entry name" value="FBOX"/>
    <property type="match status" value="1"/>
</dbReference>
<dbReference type="CDD" id="cd22164">
    <property type="entry name" value="F-box_AtSKIP19-like"/>
    <property type="match status" value="1"/>
</dbReference>